<sequence length="146" mass="16640">MTLFDDIQDMQATIFNHVPAYPRYYRALFIGDECTESHIVSVPTEPDVAEATDVDELAVERWIPLYTQNAVGIFDVRQVSFKVFTKDGVFTNKIEAVSRQPSAFFQDRIKNLVWYGNVLVVKHDSAGHIGDLTEEDKPFAEKIALR</sequence>
<dbReference type="Proteomes" id="UP000076154">
    <property type="component" value="Unassembled WGS sequence"/>
</dbReference>
<organism evidence="1 2">
    <name type="scientific">Hypsizygus marmoreus</name>
    <name type="common">White beech mushroom</name>
    <name type="synonym">Agaricus marmoreus</name>
    <dbReference type="NCBI Taxonomy" id="39966"/>
    <lineage>
        <taxon>Eukaryota</taxon>
        <taxon>Fungi</taxon>
        <taxon>Dikarya</taxon>
        <taxon>Basidiomycota</taxon>
        <taxon>Agaricomycotina</taxon>
        <taxon>Agaricomycetes</taxon>
        <taxon>Agaricomycetidae</taxon>
        <taxon>Agaricales</taxon>
        <taxon>Tricholomatineae</taxon>
        <taxon>Lyophyllaceae</taxon>
        <taxon>Hypsizygus</taxon>
    </lineage>
</organism>
<name>A0A369JBS5_HYPMA</name>
<comment type="caution">
    <text evidence="1">The sequence shown here is derived from an EMBL/GenBank/DDBJ whole genome shotgun (WGS) entry which is preliminary data.</text>
</comment>
<accession>A0A369JBS5</accession>
<evidence type="ECO:0000313" key="1">
    <source>
        <dbReference type="EMBL" id="RDB16874.1"/>
    </source>
</evidence>
<dbReference type="EMBL" id="LUEZ02000122">
    <property type="protein sequence ID" value="RDB16874.1"/>
    <property type="molecule type" value="Genomic_DNA"/>
</dbReference>
<dbReference type="InParanoid" id="A0A369JBS5"/>
<gene>
    <name evidence="1" type="ORF">Hypma_002446</name>
</gene>
<dbReference type="OrthoDB" id="3114524at2759"/>
<proteinExistence type="predicted"/>
<evidence type="ECO:0000313" key="2">
    <source>
        <dbReference type="Proteomes" id="UP000076154"/>
    </source>
</evidence>
<dbReference type="AlphaFoldDB" id="A0A369JBS5"/>
<reference evidence="1" key="1">
    <citation type="submission" date="2018-04" db="EMBL/GenBank/DDBJ databases">
        <title>Whole genome sequencing of Hypsizygus marmoreus.</title>
        <authorList>
            <person name="Choi I.-G."/>
            <person name="Min B."/>
            <person name="Kim J.-G."/>
            <person name="Kim S."/>
            <person name="Oh Y.-L."/>
            <person name="Kong W.-S."/>
            <person name="Park H."/>
            <person name="Jeong J."/>
            <person name="Song E.-S."/>
        </authorList>
    </citation>
    <scope>NUCLEOTIDE SEQUENCE [LARGE SCALE GENOMIC DNA]</scope>
    <source>
        <strain evidence="1">51987-8</strain>
    </source>
</reference>
<keyword evidence="2" id="KW-1185">Reference proteome</keyword>
<protein>
    <submittedName>
        <fullName evidence="1">Uncharacterized protein</fullName>
    </submittedName>
</protein>